<dbReference type="AlphaFoldDB" id="A0A194X0W4"/>
<feature type="signal peptide" evidence="1">
    <location>
        <begin position="1"/>
        <end position="21"/>
    </location>
</feature>
<dbReference type="KEGG" id="psco:LY89DRAFT_687190"/>
<evidence type="ECO:0000313" key="3">
    <source>
        <dbReference type="EMBL" id="KUJ13838.1"/>
    </source>
</evidence>
<keyword evidence="1" id="KW-0732">Signal</keyword>
<dbReference type="SUPFAM" id="SSF53474">
    <property type="entry name" value="alpha/beta-Hydrolases"/>
    <property type="match status" value="1"/>
</dbReference>
<accession>A0A194X0W4</accession>
<dbReference type="Pfam" id="PF12697">
    <property type="entry name" value="Abhydrolase_6"/>
    <property type="match status" value="1"/>
</dbReference>
<dbReference type="Gene3D" id="3.40.50.1820">
    <property type="entry name" value="alpha/beta hydrolase"/>
    <property type="match status" value="1"/>
</dbReference>
<dbReference type="Proteomes" id="UP000070700">
    <property type="component" value="Unassembled WGS sequence"/>
</dbReference>
<sequence length="406" mass="43183">MFPSLSTVSAIQALFIVSSLARPWAEPANSPFKSTTGFSNPTFSTSAGGFADCISGHINLPITSPSTKLLITEPKDQYSLTATFFDFLKANSSLATTINGGPSTVSGNFNIAAKLCYPKNWSCESGNATVQFLTHGIGFNQSYWDFAEGYSFIDVAAKAGYPTFSFDRLGVGASDHPDPIQVVQARIQVQIIHSLVSLLRASKLANQAFKNVIGVGHSFGSIQSVGLLSIYPKDFDAVVLTGFSTSSLAIPLTFADFNSAIANQNQPARFAGLPNGYLVVDNAIGDQTAFYAYPNFDPALFLNADTHKQTFTLGEFFTLTSIIAPSPNFTGPVDAVIGEFDFIFAQGNASYPTDQAALVQPALFPGARREGSRSLIVGGAGHAINLHFEAQEMFGHVQGFVGGNGF</sequence>
<dbReference type="EMBL" id="KQ947421">
    <property type="protein sequence ID" value="KUJ13838.1"/>
    <property type="molecule type" value="Genomic_DNA"/>
</dbReference>
<keyword evidence="4" id="KW-1185">Reference proteome</keyword>
<evidence type="ECO:0000259" key="2">
    <source>
        <dbReference type="Pfam" id="PF12697"/>
    </source>
</evidence>
<evidence type="ECO:0000256" key="1">
    <source>
        <dbReference type="SAM" id="SignalP"/>
    </source>
</evidence>
<feature type="domain" description="AB hydrolase-1" evidence="2">
    <location>
        <begin position="133"/>
        <end position="387"/>
    </location>
</feature>
<dbReference type="InParanoid" id="A0A194X0W4"/>
<organism evidence="3 4">
    <name type="scientific">Mollisia scopiformis</name>
    <name type="common">Conifer needle endophyte fungus</name>
    <name type="synonym">Phialocephala scopiformis</name>
    <dbReference type="NCBI Taxonomy" id="149040"/>
    <lineage>
        <taxon>Eukaryota</taxon>
        <taxon>Fungi</taxon>
        <taxon>Dikarya</taxon>
        <taxon>Ascomycota</taxon>
        <taxon>Pezizomycotina</taxon>
        <taxon>Leotiomycetes</taxon>
        <taxon>Helotiales</taxon>
        <taxon>Mollisiaceae</taxon>
        <taxon>Mollisia</taxon>
    </lineage>
</organism>
<reference evidence="3 4" key="1">
    <citation type="submission" date="2015-10" db="EMBL/GenBank/DDBJ databases">
        <title>Full genome of DAOMC 229536 Phialocephala scopiformis, a fungal endophyte of spruce producing the potent anti-insectan compound rugulosin.</title>
        <authorList>
            <consortium name="DOE Joint Genome Institute"/>
            <person name="Walker A.K."/>
            <person name="Frasz S.L."/>
            <person name="Seifert K.A."/>
            <person name="Miller J.D."/>
            <person name="Mondo S.J."/>
            <person name="Labutti K."/>
            <person name="Lipzen A."/>
            <person name="Dockter R."/>
            <person name="Kennedy M."/>
            <person name="Grigoriev I.V."/>
            <person name="Spatafora J.W."/>
        </authorList>
    </citation>
    <scope>NUCLEOTIDE SEQUENCE [LARGE SCALE GENOMIC DNA]</scope>
    <source>
        <strain evidence="3 4">CBS 120377</strain>
    </source>
</reference>
<protein>
    <submittedName>
        <fullName evidence="3">Catalytic protein</fullName>
    </submittedName>
</protein>
<evidence type="ECO:0000313" key="4">
    <source>
        <dbReference type="Proteomes" id="UP000070700"/>
    </source>
</evidence>
<feature type="chain" id="PRO_5008267703" evidence="1">
    <location>
        <begin position="22"/>
        <end position="406"/>
    </location>
</feature>
<dbReference type="InterPro" id="IPR000073">
    <property type="entry name" value="AB_hydrolase_1"/>
</dbReference>
<name>A0A194X0W4_MOLSC</name>
<dbReference type="GeneID" id="28825173"/>
<dbReference type="OrthoDB" id="190201at2759"/>
<proteinExistence type="predicted"/>
<gene>
    <name evidence="3" type="ORF">LY89DRAFT_687190</name>
</gene>
<dbReference type="InterPro" id="IPR029058">
    <property type="entry name" value="AB_hydrolase_fold"/>
</dbReference>
<dbReference type="RefSeq" id="XP_018068193.1">
    <property type="nucleotide sequence ID" value="XM_018215447.1"/>
</dbReference>